<dbReference type="Pfam" id="PF17651">
    <property type="entry name" value="Raco_middle"/>
    <property type="match status" value="1"/>
</dbReference>
<dbReference type="InterPro" id="IPR040506">
    <property type="entry name" value="RACo_linker"/>
</dbReference>
<evidence type="ECO:0000313" key="3">
    <source>
        <dbReference type="Proteomes" id="UP000050326"/>
    </source>
</evidence>
<dbReference type="SUPFAM" id="SSF53067">
    <property type="entry name" value="Actin-like ATPase domain"/>
    <property type="match status" value="1"/>
</dbReference>
<dbReference type="PANTHER" id="PTHR42895">
    <property type="entry name" value="IRON-SULFUR CLUSTER-BINDING PROTEIN-RELATED"/>
    <property type="match status" value="1"/>
</dbReference>
<evidence type="ECO:0000259" key="1">
    <source>
        <dbReference type="PROSITE" id="PS51085"/>
    </source>
</evidence>
<dbReference type="InterPro" id="IPR036010">
    <property type="entry name" value="2Fe-2S_ferredoxin-like_sf"/>
</dbReference>
<dbReference type="Gene3D" id="3.30.420.480">
    <property type="entry name" value="Domain of unknown function (DUF4445)"/>
    <property type="match status" value="1"/>
</dbReference>
<gene>
    <name evidence="2" type="primary">nqrF_3</name>
    <name evidence="2" type="ORF">OXPF_43210</name>
</gene>
<sequence length="598" mass="63900">MVEIVVRKDGTARTFSVKEGDNLLHVLIKEGVAMLSPCGGKGICGKCKVIFKKGAKAPTDSDKKHLSEEELNKGMRLSCGVKITEPIEVEIPLTSDAIEVLTTGDDEIGDVDPYVVKTYLEMSLPSIDDQRSDLKRLQDALGMEDLYVNSELLREISAIMKDSNYKVTACTFKGKLISLEPGDTSKISFGVAIDIGTTTVACYLVDLTSGRVVDVVSGVNAQRPYGADVISRINYTTQQEGGLTTLRDAIVNQIAELIGKLSAKTNIPMKHIYNVTIVGNTTMTHLFLGLPSTNIAVAPYIPVVTSLVDIPGKEMGIPIAGYISVLPGVASYVGSDITAGILDCEMHKSETYSLLLDLGTNGEIAVGNKDRIVACATAAGPAFEGATIKCGIGGVKGAVSKVDLDSEKIYTTIGDAKPIGICGSGVLDMVSEFVKHEIVNNMGRMQDPATLDLTENIKKRIVPSTDGGKEFIIEGNIVFTQKDVREVQLAKAAVSAGILILMKEAGITHDDIKDVYVAGGFGNFMDINSALTIGLLPKEFTGKVKSVGNSAGTGSKMCLLSKNEIDDINKISTSVKYVELSGRRDFEGLFVDQMTFDE</sequence>
<dbReference type="OrthoDB" id="9810588at2"/>
<dbReference type="EMBL" id="LKET01000068">
    <property type="protein sequence ID" value="KPU42536.1"/>
    <property type="molecule type" value="Genomic_DNA"/>
</dbReference>
<dbReference type="AlphaFoldDB" id="A0A0N8NSN6"/>
<organism evidence="2 3">
    <name type="scientific">Oxobacter pfennigii</name>
    <dbReference type="NCBI Taxonomy" id="36849"/>
    <lineage>
        <taxon>Bacteria</taxon>
        <taxon>Bacillati</taxon>
        <taxon>Bacillota</taxon>
        <taxon>Clostridia</taxon>
        <taxon>Eubacteriales</taxon>
        <taxon>Clostridiaceae</taxon>
        <taxon>Oxobacter</taxon>
    </lineage>
</organism>
<dbReference type="Gene3D" id="3.10.20.30">
    <property type="match status" value="1"/>
</dbReference>
<dbReference type="InterPro" id="IPR052911">
    <property type="entry name" value="Corrinoid_activation_enz"/>
</dbReference>
<protein>
    <submittedName>
        <fullName evidence="2">Na(+)-translocating NADH-quinone reductase subunit F</fullName>
    </submittedName>
</protein>
<proteinExistence type="predicted"/>
<accession>A0A0N8NSN6</accession>
<keyword evidence="3" id="KW-1185">Reference proteome</keyword>
<dbReference type="InterPro" id="IPR027980">
    <property type="entry name" value="RACo_C"/>
</dbReference>
<dbReference type="STRING" id="36849.OXPF_43210"/>
<dbReference type="Pfam" id="PF17650">
    <property type="entry name" value="RACo_linker"/>
    <property type="match status" value="1"/>
</dbReference>
<comment type="caution">
    <text evidence="2">The sequence shown here is derived from an EMBL/GenBank/DDBJ whole genome shotgun (WGS) entry which is preliminary data.</text>
</comment>
<dbReference type="InterPro" id="IPR041414">
    <property type="entry name" value="Raco-like_middle"/>
</dbReference>
<dbReference type="InterPro" id="IPR042259">
    <property type="entry name" value="Raco-like_middle_sf"/>
</dbReference>
<reference evidence="2 3" key="1">
    <citation type="submission" date="2015-09" db="EMBL/GenBank/DDBJ databases">
        <title>Genome sequence of Oxobacter pfennigii DSM 3222.</title>
        <authorList>
            <person name="Poehlein A."/>
            <person name="Bengelsdorf F.R."/>
            <person name="Schiel-Bengelsdorf B."/>
            <person name="Duerre P."/>
            <person name="Daniel R."/>
        </authorList>
    </citation>
    <scope>NUCLEOTIDE SEQUENCE [LARGE SCALE GENOMIC DNA]</scope>
    <source>
        <strain evidence="2 3">DSM 3222</strain>
    </source>
</reference>
<dbReference type="Pfam" id="PF00111">
    <property type="entry name" value="Fer2"/>
    <property type="match status" value="1"/>
</dbReference>
<dbReference type="InterPro" id="IPR043129">
    <property type="entry name" value="ATPase_NBD"/>
</dbReference>
<name>A0A0N8NSN6_9CLOT</name>
<dbReference type="PATRIC" id="fig|36849.3.peg.4569"/>
<dbReference type="PANTHER" id="PTHR42895:SF2">
    <property type="entry name" value="IRON-SULFUR CLUSTER PROTEIN"/>
    <property type="match status" value="1"/>
</dbReference>
<dbReference type="Pfam" id="PF14574">
    <property type="entry name" value="RACo_C_ter"/>
    <property type="match status" value="1"/>
</dbReference>
<dbReference type="InterPro" id="IPR001041">
    <property type="entry name" value="2Fe-2S_ferredoxin-type"/>
</dbReference>
<dbReference type="SUPFAM" id="SSF54292">
    <property type="entry name" value="2Fe-2S ferredoxin-like"/>
    <property type="match status" value="1"/>
</dbReference>
<dbReference type="RefSeq" id="WP_054877236.1">
    <property type="nucleotide sequence ID" value="NZ_LKET01000068.1"/>
</dbReference>
<dbReference type="Proteomes" id="UP000050326">
    <property type="component" value="Unassembled WGS sequence"/>
</dbReference>
<feature type="domain" description="2Fe-2S ferredoxin-type" evidence="1">
    <location>
        <begin position="2"/>
        <end position="97"/>
    </location>
</feature>
<dbReference type="Gene3D" id="3.10.20.880">
    <property type="match status" value="1"/>
</dbReference>
<dbReference type="PROSITE" id="PS51085">
    <property type="entry name" value="2FE2S_FER_2"/>
    <property type="match status" value="1"/>
</dbReference>
<dbReference type="InterPro" id="IPR012675">
    <property type="entry name" value="Beta-grasp_dom_sf"/>
</dbReference>
<evidence type="ECO:0000313" key="2">
    <source>
        <dbReference type="EMBL" id="KPU42536.1"/>
    </source>
</evidence>
<dbReference type="CDD" id="cd00207">
    <property type="entry name" value="fer2"/>
    <property type="match status" value="1"/>
</dbReference>
<dbReference type="GO" id="GO:0051536">
    <property type="term" value="F:iron-sulfur cluster binding"/>
    <property type="evidence" value="ECO:0007669"/>
    <property type="project" value="InterPro"/>
</dbReference>